<reference evidence="1 2" key="1">
    <citation type="journal article" date="2023" name="Mol. Biol. Evol.">
        <title>Genomics of Secondarily Temperate Adaptation in the Only Non-Antarctic Icefish.</title>
        <authorList>
            <person name="Rivera-Colon A.G."/>
            <person name="Rayamajhi N."/>
            <person name="Minhas B.F."/>
            <person name="Madrigal G."/>
            <person name="Bilyk K.T."/>
            <person name="Yoon V."/>
            <person name="Hune M."/>
            <person name="Gregory S."/>
            <person name="Cheng C.H.C."/>
            <person name="Catchen J.M."/>
        </authorList>
    </citation>
    <scope>NUCLEOTIDE SEQUENCE [LARGE SCALE GENOMIC DNA]</scope>
    <source>
        <strain evidence="1">JC2023a</strain>
    </source>
</reference>
<proteinExistence type="predicted"/>
<evidence type="ECO:0000313" key="1">
    <source>
        <dbReference type="EMBL" id="KAK5880360.1"/>
    </source>
</evidence>
<dbReference type="Proteomes" id="UP001335648">
    <property type="component" value="Unassembled WGS sequence"/>
</dbReference>
<sequence length="78" mass="8448">MQFIRIILQKMGSAEGDTLANQKSICIPPRSARFTLLKCGSIETACRDFGRNLSVTDVLSVGLAGEGGEVFLWDEDVA</sequence>
<organism evidence="1 2">
    <name type="scientific">Champsocephalus esox</name>
    <name type="common">pike icefish</name>
    <dbReference type="NCBI Taxonomy" id="159716"/>
    <lineage>
        <taxon>Eukaryota</taxon>
        <taxon>Metazoa</taxon>
        <taxon>Chordata</taxon>
        <taxon>Craniata</taxon>
        <taxon>Vertebrata</taxon>
        <taxon>Euteleostomi</taxon>
        <taxon>Actinopterygii</taxon>
        <taxon>Neopterygii</taxon>
        <taxon>Teleostei</taxon>
        <taxon>Neoteleostei</taxon>
        <taxon>Acanthomorphata</taxon>
        <taxon>Eupercaria</taxon>
        <taxon>Perciformes</taxon>
        <taxon>Notothenioidei</taxon>
        <taxon>Channichthyidae</taxon>
        <taxon>Champsocephalus</taxon>
    </lineage>
</organism>
<name>A0AAN8B8A7_9TELE</name>
<gene>
    <name evidence="1" type="ORF">CesoFtcFv8_023395</name>
</gene>
<keyword evidence="2" id="KW-1185">Reference proteome</keyword>
<evidence type="ECO:0000313" key="2">
    <source>
        <dbReference type="Proteomes" id="UP001335648"/>
    </source>
</evidence>
<dbReference type="AlphaFoldDB" id="A0AAN8B8A7"/>
<accession>A0AAN8B8A7</accession>
<dbReference type="EMBL" id="JAULUE010002064">
    <property type="protein sequence ID" value="KAK5880360.1"/>
    <property type="molecule type" value="Genomic_DNA"/>
</dbReference>
<comment type="caution">
    <text evidence="1">The sequence shown here is derived from an EMBL/GenBank/DDBJ whole genome shotgun (WGS) entry which is preliminary data.</text>
</comment>
<protein>
    <submittedName>
        <fullName evidence="1">Uncharacterized protein</fullName>
    </submittedName>
</protein>